<organism evidence="1 2">
    <name type="scientific">Acinetobacter corruptisaponis</name>
    <dbReference type="NCBI Taxonomy" id="3045147"/>
    <lineage>
        <taxon>Bacteria</taxon>
        <taxon>Pseudomonadati</taxon>
        <taxon>Pseudomonadota</taxon>
        <taxon>Gammaproteobacteria</taxon>
        <taxon>Moraxellales</taxon>
        <taxon>Moraxellaceae</taxon>
        <taxon>Acinetobacter</taxon>
    </lineage>
</organism>
<evidence type="ECO:0000313" key="1">
    <source>
        <dbReference type="EMBL" id="WHP06721.1"/>
    </source>
</evidence>
<name>A0ABY8S5R4_9GAMM</name>
<accession>A0ABY8S5R4</accession>
<dbReference type="InterPro" id="IPR025915">
    <property type="entry name" value="Phage_gp49_66"/>
</dbReference>
<evidence type="ECO:0000313" key="2">
    <source>
        <dbReference type="Proteomes" id="UP001229836"/>
    </source>
</evidence>
<proteinExistence type="predicted"/>
<dbReference type="Proteomes" id="UP001229836">
    <property type="component" value="Chromosome"/>
</dbReference>
<keyword evidence="2" id="KW-1185">Reference proteome</keyword>
<protein>
    <submittedName>
        <fullName evidence="1">Gp49 family protein</fullName>
    </submittedName>
</protein>
<dbReference type="RefSeq" id="WP_283268308.1">
    <property type="nucleotide sequence ID" value="NZ_CP125669.1"/>
</dbReference>
<dbReference type="Pfam" id="PF13876">
    <property type="entry name" value="Phage_gp49_66"/>
    <property type="match status" value="1"/>
</dbReference>
<dbReference type="EMBL" id="CP125669">
    <property type="protein sequence ID" value="WHP06721.1"/>
    <property type="molecule type" value="Genomic_DNA"/>
</dbReference>
<reference evidence="1 2" key="1">
    <citation type="submission" date="2023-05" db="EMBL/GenBank/DDBJ databases">
        <title>The complete genome of Acinetobacter sp. nov KCTC 92772.</title>
        <authorList>
            <person name="Zhou G."/>
        </authorList>
    </citation>
    <scope>NUCLEOTIDE SEQUENCE [LARGE SCALE GENOMIC DNA]</scope>
    <source>
        <strain evidence="1 2">KCTC 92772</strain>
    </source>
</reference>
<sequence length="110" mass="12157">MSSTEQQIEQEIQGKGLNAPRLMPEHIDGVILSEHYFTAADGYRANPCYDPHSTPDTVLPVPHQLELLTFCVLVLKNGFTVTGESACISPENFDAEIGRKVAYENARIPL</sequence>
<gene>
    <name evidence="1" type="ORF">QLH32_04410</name>
</gene>